<evidence type="ECO:0000256" key="1">
    <source>
        <dbReference type="SAM" id="Phobius"/>
    </source>
</evidence>
<name>A0ABQ4WC10_9ASTR</name>
<evidence type="ECO:0000313" key="3">
    <source>
        <dbReference type="Proteomes" id="UP001151760"/>
    </source>
</evidence>
<dbReference type="Proteomes" id="UP001151760">
    <property type="component" value="Unassembled WGS sequence"/>
</dbReference>
<gene>
    <name evidence="2" type="ORF">Tco_0623792</name>
</gene>
<feature type="transmembrane region" description="Helical" evidence="1">
    <location>
        <begin position="38"/>
        <end position="60"/>
    </location>
</feature>
<sequence>MEALSRYLDYLVSEKDLDMPYLASSNTATWVGFPWSGATTFIIISISFNLLDLLYLRIVIFMDMAYVDRRDTPYWELVKRRVPCEESAADTPLTFVGYAYGPEC</sequence>
<proteinExistence type="predicted"/>
<comment type="caution">
    <text evidence="2">The sequence shown here is derived from an EMBL/GenBank/DDBJ whole genome shotgun (WGS) entry which is preliminary data.</text>
</comment>
<accession>A0ABQ4WC10</accession>
<keyword evidence="1" id="KW-0472">Membrane</keyword>
<organism evidence="2 3">
    <name type="scientific">Tanacetum coccineum</name>
    <dbReference type="NCBI Taxonomy" id="301880"/>
    <lineage>
        <taxon>Eukaryota</taxon>
        <taxon>Viridiplantae</taxon>
        <taxon>Streptophyta</taxon>
        <taxon>Embryophyta</taxon>
        <taxon>Tracheophyta</taxon>
        <taxon>Spermatophyta</taxon>
        <taxon>Magnoliopsida</taxon>
        <taxon>eudicotyledons</taxon>
        <taxon>Gunneridae</taxon>
        <taxon>Pentapetalae</taxon>
        <taxon>asterids</taxon>
        <taxon>campanulids</taxon>
        <taxon>Asterales</taxon>
        <taxon>Asteraceae</taxon>
        <taxon>Asteroideae</taxon>
        <taxon>Anthemideae</taxon>
        <taxon>Anthemidinae</taxon>
        <taxon>Tanacetum</taxon>
    </lineage>
</organism>
<keyword evidence="1" id="KW-0812">Transmembrane</keyword>
<keyword evidence="3" id="KW-1185">Reference proteome</keyword>
<reference evidence="2" key="1">
    <citation type="journal article" date="2022" name="Int. J. Mol. Sci.">
        <title>Draft Genome of Tanacetum Coccineum: Genomic Comparison of Closely Related Tanacetum-Family Plants.</title>
        <authorList>
            <person name="Yamashiro T."/>
            <person name="Shiraishi A."/>
            <person name="Nakayama K."/>
            <person name="Satake H."/>
        </authorList>
    </citation>
    <scope>NUCLEOTIDE SEQUENCE</scope>
</reference>
<protein>
    <submittedName>
        <fullName evidence="2">Uncharacterized protein</fullName>
    </submittedName>
</protein>
<dbReference type="EMBL" id="BQNB010008514">
    <property type="protein sequence ID" value="GJS50430.1"/>
    <property type="molecule type" value="Genomic_DNA"/>
</dbReference>
<keyword evidence="1" id="KW-1133">Transmembrane helix</keyword>
<evidence type="ECO:0000313" key="2">
    <source>
        <dbReference type="EMBL" id="GJS50430.1"/>
    </source>
</evidence>
<reference evidence="2" key="2">
    <citation type="submission" date="2022-01" db="EMBL/GenBank/DDBJ databases">
        <authorList>
            <person name="Yamashiro T."/>
            <person name="Shiraishi A."/>
            <person name="Satake H."/>
            <person name="Nakayama K."/>
        </authorList>
    </citation>
    <scope>NUCLEOTIDE SEQUENCE</scope>
</reference>